<sequence length="99" mass="11961">MVKMNWDKVRIENKFVKINAEKKYNTKIRSSTNIKYEFCSEPQYRYLQLLIKNKKNLDIAKRYNFTFLNKNKLKKRTQLSKKIARLVIAEMTGKNKINL</sequence>
<accession>Q14KA6</accession>
<evidence type="ECO:0000313" key="1">
    <source>
        <dbReference type="EMBL" id="CAL00074.1"/>
    </source>
</evidence>
<dbReference type="EMBL" id="AM285338">
    <property type="protein sequence ID" value="CAL00074.1"/>
    <property type="molecule type" value="Genomic_DNA"/>
</dbReference>
<gene>
    <name evidence="1" type="ORF">SPICINP17_003</name>
</gene>
<dbReference type="AlphaFoldDB" id="Q14KA6"/>
<reference evidence="1" key="1">
    <citation type="journal article" date="2010" name="Appl. Environ. Microbiol.">
        <title>Partial chromosome sequence of Spiroplasma citri reveals extensive viral invasion and important gene decay.</title>
        <authorList>
            <person name="Carle P."/>
            <person name="Saillard C."/>
            <person name="Carrere N."/>
            <person name="Carrere S."/>
            <person name="Duret S."/>
            <person name="Eveillard S."/>
            <person name="Gaurivaud P."/>
            <person name="Gourgues G."/>
            <person name="Gouzy J."/>
            <person name="Salar P."/>
            <person name="Verdin E."/>
            <person name="Breton M."/>
            <person name="Blanchard A."/>
            <person name="Laigret F."/>
            <person name="Bove J.M."/>
            <person name="Renaudin J."/>
            <person name="Foissac X."/>
        </authorList>
    </citation>
    <scope>NUCLEOTIDE SEQUENCE</scope>
    <source>
        <strain evidence="1">GII3-3X</strain>
    </source>
</reference>
<protein>
    <submittedName>
        <fullName evidence="1">Uncharacterized protein</fullName>
    </submittedName>
</protein>
<name>Q14KA6_SPICI</name>
<proteinExistence type="predicted"/>
<organism evidence="1">
    <name type="scientific">Spiroplasma citri</name>
    <dbReference type="NCBI Taxonomy" id="2133"/>
    <lineage>
        <taxon>Bacteria</taxon>
        <taxon>Bacillati</taxon>
        <taxon>Mycoplasmatota</taxon>
        <taxon>Mollicutes</taxon>
        <taxon>Entomoplasmatales</taxon>
        <taxon>Spiroplasmataceae</taxon>
        <taxon>Spiroplasma</taxon>
    </lineage>
</organism>